<evidence type="ECO:0000256" key="1">
    <source>
        <dbReference type="SAM" id="MobiDB-lite"/>
    </source>
</evidence>
<evidence type="ECO:0000259" key="2">
    <source>
        <dbReference type="SMART" id="SM00382"/>
    </source>
</evidence>
<dbReference type="InterPro" id="IPR050764">
    <property type="entry name" value="CbbQ/NirQ/NorQ/GpvN"/>
</dbReference>
<dbReference type="InterPro" id="IPR003959">
    <property type="entry name" value="ATPase_AAA_core"/>
</dbReference>
<reference evidence="3" key="2">
    <citation type="journal article" date="2019" name="Genome Biol. Evol.">
        <title>Day and night: Metabolic profiles and evolutionary relationships of six axenic non-marine cyanobacteria.</title>
        <authorList>
            <person name="Will S.E."/>
            <person name="Henke P."/>
            <person name="Boedeker C."/>
            <person name="Huang S."/>
            <person name="Brinkmann H."/>
            <person name="Rohde M."/>
            <person name="Jarek M."/>
            <person name="Friedl T."/>
            <person name="Seufert S."/>
            <person name="Schumacher M."/>
            <person name="Overmann J."/>
            <person name="Neumann-Schaal M."/>
            <person name="Petersen J."/>
        </authorList>
    </citation>
    <scope>NUCLEOTIDE SEQUENCE [LARGE SCALE GENOMIC DNA]</scope>
    <source>
        <strain evidence="3">PCC 7102</strain>
    </source>
</reference>
<comment type="caution">
    <text evidence="3">The sequence shown here is derived from an EMBL/GenBank/DDBJ whole genome shotgun (WGS) entry which is preliminary data.</text>
</comment>
<dbReference type="AlphaFoldDB" id="A0A3S1CNK3"/>
<dbReference type="Gene3D" id="3.40.50.300">
    <property type="entry name" value="P-loop containing nucleotide triphosphate hydrolases"/>
    <property type="match status" value="1"/>
</dbReference>
<protein>
    <submittedName>
        <fullName evidence="3">ATPase AAA</fullName>
    </submittedName>
</protein>
<dbReference type="Pfam" id="PF07724">
    <property type="entry name" value="AAA_2"/>
    <property type="match status" value="1"/>
</dbReference>
<feature type="domain" description="AAA+ ATPase" evidence="2">
    <location>
        <begin position="57"/>
        <end position="279"/>
    </location>
</feature>
<dbReference type="OrthoDB" id="9783370at2"/>
<reference evidence="3" key="1">
    <citation type="submission" date="2018-12" db="EMBL/GenBank/DDBJ databases">
        <authorList>
            <person name="Will S."/>
            <person name="Neumann-Schaal M."/>
            <person name="Henke P."/>
        </authorList>
    </citation>
    <scope>NUCLEOTIDE SEQUENCE</scope>
    <source>
        <strain evidence="3">PCC 7102</strain>
    </source>
</reference>
<dbReference type="GO" id="GO:0016887">
    <property type="term" value="F:ATP hydrolysis activity"/>
    <property type="evidence" value="ECO:0007669"/>
    <property type="project" value="InterPro"/>
</dbReference>
<keyword evidence="4" id="KW-1185">Reference proteome</keyword>
<feature type="region of interest" description="Disordered" evidence="1">
    <location>
        <begin position="96"/>
        <end position="118"/>
    </location>
</feature>
<dbReference type="GO" id="GO:0005524">
    <property type="term" value="F:ATP binding"/>
    <property type="evidence" value="ECO:0007669"/>
    <property type="project" value="InterPro"/>
</dbReference>
<proteinExistence type="predicted"/>
<dbReference type="InterPro" id="IPR027417">
    <property type="entry name" value="P-loop_NTPase"/>
</dbReference>
<accession>A0A3S1CNK3</accession>
<dbReference type="PANTHER" id="PTHR42759:SF1">
    <property type="entry name" value="MAGNESIUM-CHELATASE SUBUNIT CHLD"/>
    <property type="match status" value="1"/>
</dbReference>
<gene>
    <name evidence="3" type="ORF">DSM106972_026990</name>
</gene>
<dbReference type="SUPFAM" id="SSF52540">
    <property type="entry name" value="P-loop containing nucleoside triphosphate hydrolases"/>
    <property type="match status" value="1"/>
</dbReference>
<organism evidence="3 4">
    <name type="scientific">Dulcicalothrix desertica PCC 7102</name>
    <dbReference type="NCBI Taxonomy" id="232991"/>
    <lineage>
        <taxon>Bacteria</taxon>
        <taxon>Bacillati</taxon>
        <taxon>Cyanobacteriota</taxon>
        <taxon>Cyanophyceae</taxon>
        <taxon>Nostocales</taxon>
        <taxon>Calotrichaceae</taxon>
        <taxon>Dulcicalothrix</taxon>
    </lineage>
</organism>
<dbReference type="EMBL" id="RSCL01000006">
    <property type="protein sequence ID" value="RUT06442.1"/>
    <property type="molecule type" value="Genomic_DNA"/>
</dbReference>
<sequence>MSNEQKLKEIQPNYKYTVEYQPEKENENYPTDSKGRVYYPYLPSDDLIEAVNLAIALERPLLLEGEPGCGKTRLASAVVYEFTKKNQEYLKKIKDQNSENQNSENQNQENQNQKNQNQKNQHSTLLWWSYYIWNIKSTTRARDGLYRYDAVARLRDAQLMGTNPQQLQEYIGEDETKKLKERLKNKEKYIEFGPFGKALQNQSYRSILLIDEIDKADSDFANDLLLELEELRFEITETGQNITTANKPIIFITSNREKPLPEPFLRRCLYFYVEFPQAEKLKEIIELRFGEQSENKEKLVDKAIKSFYDIHNKLKDYPGIRPPGTSEFMDFLTAILNLKEDDINTALNDLDKYFCDKLYLKGTLLKTKEAQNIYPKVMENYDENLT</sequence>
<dbReference type="InterPro" id="IPR003593">
    <property type="entry name" value="AAA+_ATPase"/>
</dbReference>
<evidence type="ECO:0000313" key="3">
    <source>
        <dbReference type="EMBL" id="RUT06442.1"/>
    </source>
</evidence>
<dbReference type="Proteomes" id="UP000271624">
    <property type="component" value="Unassembled WGS sequence"/>
</dbReference>
<evidence type="ECO:0000313" key="4">
    <source>
        <dbReference type="Proteomes" id="UP000271624"/>
    </source>
</evidence>
<name>A0A3S1CNK3_9CYAN</name>
<feature type="compositionally biased region" description="Low complexity" evidence="1">
    <location>
        <begin position="98"/>
        <end position="118"/>
    </location>
</feature>
<dbReference type="PANTHER" id="PTHR42759">
    <property type="entry name" value="MOXR FAMILY PROTEIN"/>
    <property type="match status" value="1"/>
</dbReference>
<dbReference type="RefSeq" id="WP_127081255.1">
    <property type="nucleotide sequence ID" value="NZ_RSCL01000006.1"/>
</dbReference>
<dbReference type="SMART" id="SM00382">
    <property type="entry name" value="AAA"/>
    <property type="match status" value="1"/>
</dbReference>